<gene>
    <name evidence="1" type="ORF">GGR36_004325</name>
</gene>
<feature type="non-terminal residue" evidence="1">
    <location>
        <position position="1"/>
    </location>
</feature>
<dbReference type="AlphaFoldDB" id="A0A840BXC7"/>
<dbReference type="Proteomes" id="UP000561045">
    <property type="component" value="Unassembled WGS sequence"/>
</dbReference>
<organism evidence="1 2">
    <name type="scientific">Niveibacterium umoris</name>
    <dbReference type="NCBI Taxonomy" id="1193620"/>
    <lineage>
        <taxon>Bacteria</taxon>
        <taxon>Pseudomonadati</taxon>
        <taxon>Pseudomonadota</taxon>
        <taxon>Betaproteobacteria</taxon>
        <taxon>Rhodocyclales</taxon>
        <taxon>Rhodocyclaceae</taxon>
        <taxon>Niveibacterium</taxon>
    </lineage>
</organism>
<dbReference type="EMBL" id="JACIET010000007">
    <property type="protein sequence ID" value="MBB4014957.1"/>
    <property type="molecule type" value="Genomic_DNA"/>
</dbReference>
<comment type="caution">
    <text evidence="1">The sequence shown here is derived from an EMBL/GenBank/DDBJ whole genome shotgun (WGS) entry which is preliminary data.</text>
</comment>
<evidence type="ECO:0000313" key="1">
    <source>
        <dbReference type="EMBL" id="MBB4014957.1"/>
    </source>
</evidence>
<protein>
    <recommendedName>
        <fullName evidence="3">GNAT family N-acetyltransferase</fullName>
    </recommendedName>
</protein>
<evidence type="ECO:0000313" key="2">
    <source>
        <dbReference type="Proteomes" id="UP000561045"/>
    </source>
</evidence>
<reference evidence="1 2" key="1">
    <citation type="submission" date="2020-08" db="EMBL/GenBank/DDBJ databases">
        <title>Genomic Encyclopedia of Type Strains, Phase IV (KMG-IV): sequencing the most valuable type-strain genomes for metagenomic binning, comparative biology and taxonomic classification.</title>
        <authorList>
            <person name="Goeker M."/>
        </authorList>
    </citation>
    <scope>NUCLEOTIDE SEQUENCE [LARGE SCALE GENOMIC DNA]</scope>
    <source>
        <strain evidence="1 2">DSM 106739</strain>
    </source>
</reference>
<keyword evidence="2" id="KW-1185">Reference proteome</keyword>
<name>A0A840BXC7_9RHOO</name>
<accession>A0A840BXC7</accession>
<sequence>WAVGCYKVMLLTGRKDSNTLRFYQSAGFSSDDKQGFIAKPAG</sequence>
<evidence type="ECO:0008006" key="3">
    <source>
        <dbReference type="Google" id="ProtNLM"/>
    </source>
</evidence>
<proteinExistence type="predicted"/>